<feature type="region of interest" description="Disordered" evidence="1">
    <location>
        <begin position="178"/>
        <end position="230"/>
    </location>
</feature>
<evidence type="ECO:0000313" key="4">
    <source>
        <dbReference type="Proteomes" id="UP000224634"/>
    </source>
</evidence>
<comment type="caution">
    <text evidence="3">The sequence shown here is derived from an EMBL/GenBank/DDBJ whole genome shotgun (WGS) entry which is preliminary data.</text>
</comment>
<dbReference type="Proteomes" id="UP000224634">
    <property type="component" value="Unassembled WGS sequence"/>
</dbReference>
<evidence type="ECO:0000256" key="2">
    <source>
        <dbReference type="SAM" id="Phobius"/>
    </source>
</evidence>
<name>A0A2B7YSD7_POLH7</name>
<keyword evidence="4" id="KW-1185">Reference proteome</keyword>
<gene>
    <name evidence="3" type="ORF">AJ80_02023</name>
</gene>
<feature type="transmembrane region" description="Helical" evidence="2">
    <location>
        <begin position="102"/>
        <end position="127"/>
    </location>
</feature>
<organism evidence="3 4">
    <name type="scientific">Polytolypa hystricis (strain UAMH7299)</name>
    <dbReference type="NCBI Taxonomy" id="1447883"/>
    <lineage>
        <taxon>Eukaryota</taxon>
        <taxon>Fungi</taxon>
        <taxon>Dikarya</taxon>
        <taxon>Ascomycota</taxon>
        <taxon>Pezizomycotina</taxon>
        <taxon>Eurotiomycetes</taxon>
        <taxon>Eurotiomycetidae</taxon>
        <taxon>Onygenales</taxon>
        <taxon>Onygenales incertae sedis</taxon>
        <taxon>Polytolypa</taxon>
    </lineage>
</organism>
<dbReference type="AlphaFoldDB" id="A0A2B7YSD7"/>
<evidence type="ECO:0000256" key="1">
    <source>
        <dbReference type="SAM" id="MobiDB-lite"/>
    </source>
</evidence>
<sequence>MVSHSWQGRTAQDIGMEYGHNQNVHRGARHDDPVSGSSRNQYNDAHELYTGTKEARRNSGSSVSTVDLFNAMATSEASHRQMEPQSTKSESTKTRKKLLPPLALFFIALIPLLIIPAICIPMALGAFGKKGKDNTNASAPSHVEISISTTSTTAVVASSSSSMLSVRVLSVATGLPLSASHPPSSTDAVPSPTTKAQNSTVATPGSGSDPTTLLTVVRSTSSSTPSPAIASLAPKLPHDVLLLPSIGIVAPPSTYALPEGAPED</sequence>
<feature type="compositionally biased region" description="Polar residues" evidence="1">
    <location>
        <begin position="181"/>
        <end position="209"/>
    </location>
</feature>
<protein>
    <submittedName>
        <fullName evidence="3">Uncharacterized protein</fullName>
    </submittedName>
</protein>
<feature type="compositionally biased region" description="Low complexity" evidence="1">
    <location>
        <begin position="210"/>
        <end position="230"/>
    </location>
</feature>
<evidence type="ECO:0000313" key="3">
    <source>
        <dbReference type="EMBL" id="PGH23961.1"/>
    </source>
</evidence>
<keyword evidence="2" id="KW-0812">Transmembrane</keyword>
<proteinExistence type="predicted"/>
<feature type="region of interest" description="Disordered" evidence="1">
    <location>
        <begin position="74"/>
        <end position="94"/>
    </location>
</feature>
<dbReference type="EMBL" id="PDNA01000018">
    <property type="protein sequence ID" value="PGH23961.1"/>
    <property type="molecule type" value="Genomic_DNA"/>
</dbReference>
<keyword evidence="2" id="KW-0472">Membrane</keyword>
<reference evidence="3 4" key="1">
    <citation type="submission" date="2017-10" db="EMBL/GenBank/DDBJ databases">
        <title>Comparative genomics in systemic dimorphic fungi from Ajellomycetaceae.</title>
        <authorList>
            <person name="Munoz J.F."/>
            <person name="Mcewen J.G."/>
            <person name="Clay O.K."/>
            <person name="Cuomo C.A."/>
        </authorList>
    </citation>
    <scope>NUCLEOTIDE SEQUENCE [LARGE SCALE GENOMIC DNA]</scope>
    <source>
        <strain evidence="3 4">UAMH7299</strain>
    </source>
</reference>
<keyword evidence="2" id="KW-1133">Transmembrane helix</keyword>
<accession>A0A2B7YSD7</accession>